<evidence type="ECO:0000313" key="1">
    <source>
        <dbReference type="EMBL" id="MQO92094.1"/>
    </source>
</evidence>
<gene>
    <name evidence="1" type="ORF">F7D31_05305</name>
</gene>
<reference evidence="2" key="1">
    <citation type="submission" date="2019-09" db="EMBL/GenBank/DDBJ databases">
        <title>Distinct polysaccharide growth profiles of human intestinal Prevotella copri isolates.</title>
        <authorList>
            <person name="Fehlner-Peach H."/>
            <person name="Magnabosco C."/>
            <person name="Raghavan V."/>
            <person name="Scher J.U."/>
            <person name="Tett A."/>
            <person name="Cox L.M."/>
            <person name="Gottsegen C."/>
            <person name="Watters A."/>
            <person name="Wiltshire- Gordon J.D."/>
            <person name="Segata N."/>
            <person name="Bonneau R."/>
            <person name="Littman D.R."/>
        </authorList>
    </citation>
    <scope>NUCLEOTIDE SEQUENCE [LARGE SCALE GENOMIC DNA]</scope>
    <source>
        <strain evidence="2">iAU3127</strain>
    </source>
</reference>
<organism evidence="1 2">
    <name type="scientific">Segatella copri</name>
    <dbReference type="NCBI Taxonomy" id="165179"/>
    <lineage>
        <taxon>Bacteria</taxon>
        <taxon>Pseudomonadati</taxon>
        <taxon>Bacteroidota</taxon>
        <taxon>Bacteroidia</taxon>
        <taxon>Bacteroidales</taxon>
        <taxon>Prevotellaceae</taxon>
        <taxon>Segatella</taxon>
    </lineage>
</organism>
<protein>
    <submittedName>
        <fullName evidence="1">Uncharacterized protein</fullName>
    </submittedName>
</protein>
<evidence type="ECO:0000313" key="2">
    <source>
        <dbReference type="Proteomes" id="UP000421283"/>
    </source>
</evidence>
<accession>A0AA90VLG1</accession>
<dbReference type="EMBL" id="VZAP01000063">
    <property type="protein sequence ID" value="MQO92094.1"/>
    <property type="molecule type" value="Genomic_DNA"/>
</dbReference>
<dbReference type="AlphaFoldDB" id="A0AA90VLG1"/>
<dbReference type="RefSeq" id="WP_153137868.1">
    <property type="nucleotide sequence ID" value="NZ_VZAP01000063.1"/>
</dbReference>
<proteinExistence type="predicted"/>
<name>A0AA90VLG1_9BACT</name>
<sequence length="74" mass="8564">MGKSKLEFFAKITTSDGREIIKRVEEEIPDDLNLENLDEFMSTFDDYERHALKARNGICKEITQAWLEQAKKGA</sequence>
<comment type="caution">
    <text evidence="1">The sequence shown here is derived from an EMBL/GenBank/DDBJ whole genome shotgun (WGS) entry which is preliminary data.</text>
</comment>
<dbReference type="Proteomes" id="UP000421283">
    <property type="component" value="Unassembled WGS sequence"/>
</dbReference>